<evidence type="ECO:0000256" key="1">
    <source>
        <dbReference type="SAM" id="MobiDB-lite"/>
    </source>
</evidence>
<comment type="caution">
    <text evidence="2">The sequence shown here is derived from an EMBL/GenBank/DDBJ whole genome shotgun (WGS) entry which is preliminary data.</text>
</comment>
<dbReference type="Proteomes" id="UP001163046">
    <property type="component" value="Unassembled WGS sequence"/>
</dbReference>
<feature type="region of interest" description="Disordered" evidence="1">
    <location>
        <begin position="12"/>
        <end position="33"/>
    </location>
</feature>
<feature type="compositionally biased region" description="Polar residues" evidence="1">
    <location>
        <begin position="354"/>
        <end position="374"/>
    </location>
</feature>
<feature type="compositionally biased region" description="Polar residues" evidence="1">
    <location>
        <begin position="79"/>
        <end position="91"/>
    </location>
</feature>
<evidence type="ECO:0000313" key="3">
    <source>
        <dbReference type="Proteomes" id="UP001163046"/>
    </source>
</evidence>
<protein>
    <submittedName>
        <fullName evidence="2">Uncharacterized protein</fullName>
    </submittedName>
</protein>
<dbReference type="AlphaFoldDB" id="A0A9W9Z7P8"/>
<evidence type="ECO:0000313" key="2">
    <source>
        <dbReference type="EMBL" id="KAJ7376360.1"/>
    </source>
</evidence>
<feature type="region of interest" description="Disordered" evidence="1">
    <location>
        <begin position="293"/>
        <end position="374"/>
    </location>
</feature>
<name>A0A9W9Z7P8_9CNID</name>
<feature type="region of interest" description="Disordered" evidence="1">
    <location>
        <begin position="241"/>
        <end position="265"/>
    </location>
</feature>
<feature type="region of interest" description="Disordered" evidence="1">
    <location>
        <begin position="56"/>
        <end position="143"/>
    </location>
</feature>
<sequence>MDCVIWAAEKAKAFSDEENESDEEQSFVEDGILQEKDKEELRALCLDQVLDKANDFPTAREDESSQDVTQVTDDDSDSNHSGSPRKPSTQADKPLASNREANQHRKDQFHQEQRENRVVRLKERGVSSQNAELLLPDPDQPTPSPIVRDLTRHANAQMAVEQDARREAARKAFDGTWLRATEAELKECCDRYQATRDSSVRTNMKAWMEVLCNKLQDHHQSLGTFDTAEAIAERKAERLPVSSDLRMDESVQQHDGGNESEDEERLYITPVPPRKRLSADVVSTGVSDCAISESAETEKVQEFPGRDESGDEERLFITQVSRKRGRPLHESDDYSLSNALPRASATRKRKDLSRSQQGARRQKNTINKYFASQT</sequence>
<accession>A0A9W9Z7P8</accession>
<dbReference type="EMBL" id="MU826401">
    <property type="protein sequence ID" value="KAJ7376360.1"/>
    <property type="molecule type" value="Genomic_DNA"/>
</dbReference>
<feature type="compositionally biased region" description="Basic and acidic residues" evidence="1">
    <location>
        <begin position="296"/>
        <end position="315"/>
    </location>
</feature>
<proteinExistence type="predicted"/>
<organism evidence="2 3">
    <name type="scientific">Desmophyllum pertusum</name>
    <dbReference type="NCBI Taxonomy" id="174260"/>
    <lineage>
        <taxon>Eukaryota</taxon>
        <taxon>Metazoa</taxon>
        <taxon>Cnidaria</taxon>
        <taxon>Anthozoa</taxon>
        <taxon>Hexacorallia</taxon>
        <taxon>Scleractinia</taxon>
        <taxon>Caryophylliina</taxon>
        <taxon>Caryophylliidae</taxon>
        <taxon>Desmophyllum</taxon>
    </lineage>
</organism>
<feature type="compositionally biased region" description="Acidic residues" evidence="1">
    <location>
        <begin position="16"/>
        <end position="27"/>
    </location>
</feature>
<gene>
    <name evidence="2" type="ORF">OS493_035103</name>
</gene>
<keyword evidence="3" id="KW-1185">Reference proteome</keyword>
<reference evidence="2" key="1">
    <citation type="submission" date="2023-01" db="EMBL/GenBank/DDBJ databases">
        <title>Genome assembly of the deep-sea coral Lophelia pertusa.</title>
        <authorList>
            <person name="Herrera S."/>
            <person name="Cordes E."/>
        </authorList>
    </citation>
    <scope>NUCLEOTIDE SEQUENCE</scope>
    <source>
        <strain evidence="2">USNM1676648</strain>
        <tissue evidence="2">Polyp</tissue>
    </source>
</reference>
<feature type="compositionally biased region" description="Basic and acidic residues" evidence="1">
    <location>
        <begin position="101"/>
        <end position="125"/>
    </location>
</feature>